<dbReference type="Proteomes" id="UP001214553">
    <property type="component" value="Chromosome"/>
</dbReference>
<keyword evidence="3" id="KW-1185">Reference proteome</keyword>
<protein>
    <submittedName>
        <fullName evidence="2">Nuclear transport factor 2 family protein</fullName>
    </submittedName>
</protein>
<sequence>MTSRPAAGIVGRMPLCLDDLLEIERHGWEALCRSDGAAFYGEVMTSDGVMVLVNGMVLDRDEVAVSLAGAPAWDRFEIADARMIGLGVDAAALVYHATAVRDGEAPFRALMSSVYRLVDGVPRLALYQQTQIA</sequence>
<dbReference type="InterPro" id="IPR032710">
    <property type="entry name" value="NTF2-like_dom_sf"/>
</dbReference>
<accession>A0ABY8BZF1</accession>
<dbReference type="Gene3D" id="3.10.450.50">
    <property type="match status" value="1"/>
</dbReference>
<dbReference type="RefSeq" id="WP_275278904.1">
    <property type="nucleotide sequence ID" value="NZ_CP119108.1"/>
</dbReference>
<feature type="domain" description="DUF4440" evidence="1">
    <location>
        <begin position="20"/>
        <end position="120"/>
    </location>
</feature>
<organism evidence="2 3">
    <name type="scientific">Microbacterium horticulturae</name>
    <dbReference type="NCBI Taxonomy" id="3028316"/>
    <lineage>
        <taxon>Bacteria</taxon>
        <taxon>Bacillati</taxon>
        <taxon>Actinomycetota</taxon>
        <taxon>Actinomycetes</taxon>
        <taxon>Micrococcales</taxon>
        <taxon>Microbacteriaceae</taxon>
        <taxon>Microbacterium</taxon>
    </lineage>
</organism>
<proteinExistence type="predicted"/>
<gene>
    <name evidence="2" type="ORF">PU630_03155</name>
</gene>
<reference evidence="2 3" key="1">
    <citation type="submission" date="2023-03" db="EMBL/GenBank/DDBJ databases">
        <title>Genome sequence of Microbacterium sp. KACC 23027.</title>
        <authorList>
            <person name="Kim S."/>
            <person name="Heo J."/>
            <person name="Kwon S.-W."/>
        </authorList>
    </citation>
    <scope>NUCLEOTIDE SEQUENCE [LARGE SCALE GENOMIC DNA]</scope>
    <source>
        <strain evidence="2 3">KACC 23027</strain>
    </source>
</reference>
<dbReference type="EMBL" id="CP119108">
    <property type="protein sequence ID" value="WEG09580.1"/>
    <property type="molecule type" value="Genomic_DNA"/>
</dbReference>
<dbReference type="InterPro" id="IPR027843">
    <property type="entry name" value="DUF4440"/>
</dbReference>
<name>A0ABY8BZF1_9MICO</name>
<evidence type="ECO:0000313" key="3">
    <source>
        <dbReference type="Proteomes" id="UP001214553"/>
    </source>
</evidence>
<evidence type="ECO:0000313" key="2">
    <source>
        <dbReference type="EMBL" id="WEG09580.1"/>
    </source>
</evidence>
<dbReference type="Pfam" id="PF14534">
    <property type="entry name" value="DUF4440"/>
    <property type="match status" value="1"/>
</dbReference>
<evidence type="ECO:0000259" key="1">
    <source>
        <dbReference type="Pfam" id="PF14534"/>
    </source>
</evidence>
<dbReference type="SUPFAM" id="SSF54427">
    <property type="entry name" value="NTF2-like"/>
    <property type="match status" value="1"/>
</dbReference>